<name>A0A9D9E535_9BACT</name>
<feature type="coiled-coil region" evidence="2">
    <location>
        <begin position="25"/>
        <end position="115"/>
    </location>
</feature>
<evidence type="ECO:0000256" key="1">
    <source>
        <dbReference type="ARBA" id="ARBA00022729"/>
    </source>
</evidence>
<dbReference type="CDD" id="cd12797">
    <property type="entry name" value="M23_peptidase"/>
    <property type="match status" value="1"/>
</dbReference>
<evidence type="ECO:0000256" key="2">
    <source>
        <dbReference type="SAM" id="Coils"/>
    </source>
</evidence>
<reference evidence="5" key="1">
    <citation type="submission" date="2020-10" db="EMBL/GenBank/DDBJ databases">
        <authorList>
            <person name="Gilroy R."/>
        </authorList>
    </citation>
    <scope>NUCLEOTIDE SEQUENCE</scope>
    <source>
        <strain evidence="5">G3-4614</strain>
    </source>
</reference>
<reference evidence="5" key="2">
    <citation type="journal article" date="2021" name="PeerJ">
        <title>Extensive microbial diversity within the chicken gut microbiome revealed by metagenomics and culture.</title>
        <authorList>
            <person name="Gilroy R."/>
            <person name="Ravi A."/>
            <person name="Getino M."/>
            <person name="Pursley I."/>
            <person name="Horton D.L."/>
            <person name="Alikhan N.F."/>
            <person name="Baker D."/>
            <person name="Gharbi K."/>
            <person name="Hall N."/>
            <person name="Watson M."/>
            <person name="Adriaenssens E.M."/>
            <person name="Foster-Nyarko E."/>
            <person name="Jarju S."/>
            <person name="Secka A."/>
            <person name="Antonio M."/>
            <person name="Oren A."/>
            <person name="Chaudhuri R.R."/>
            <person name="La Ragione R."/>
            <person name="Hildebrand F."/>
            <person name="Pallen M.J."/>
        </authorList>
    </citation>
    <scope>NUCLEOTIDE SEQUENCE</scope>
    <source>
        <strain evidence="5">G3-4614</strain>
    </source>
</reference>
<evidence type="ECO:0000259" key="4">
    <source>
        <dbReference type="Pfam" id="PF01551"/>
    </source>
</evidence>
<dbReference type="SUPFAM" id="SSF51261">
    <property type="entry name" value="Duplicated hybrid motif"/>
    <property type="match status" value="1"/>
</dbReference>
<feature type="region of interest" description="Disordered" evidence="3">
    <location>
        <begin position="240"/>
        <end position="261"/>
    </location>
</feature>
<dbReference type="Gene3D" id="6.10.250.3150">
    <property type="match status" value="1"/>
</dbReference>
<gene>
    <name evidence="5" type="ORF">IAC54_07175</name>
</gene>
<keyword evidence="2" id="KW-0175">Coiled coil</keyword>
<comment type="caution">
    <text evidence="5">The sequence shown here is derived from an EMBL/GenBank/DDBJ whole genome shotgun (WGS) entry which is preliminary data.</text>
</comment>
<dbReference type="GO" id="GO:0004222">
    <property type="term" value="F:metalloendopeptidase activity"/>
    <property type="evidence" value="ECO:0007669"/>
    <property type="project" value="TreeGrafter"/>
</dbReference>
<dbReference type="AlphaFoldDB" id="A0A9D9E535"/>
<dbReference type="InterPro" id="IPR050570">
    <property type="entry name" value="Cell_wall_metabolism_enzyme"/>
</dbReference>
<accession>A0A9D9E535</accession>
<evidence type="ECO:0000256" key="3">
    <source>
        <dbReference type="SAM" id="MobiDB-lite"/>
    </source>
</evidence>
<dbReference type="Pfam" id="PF01551">
    <property type="entry name" value="Peptidase_M23"/>
    <property type="match status" value="1"/>
</dbReference>
<dbReference type="PANTHER" id="PTHR21666">
    <property type="entry name" value="PEPTIDASE-RELATED"/>
    <property type="match status" value="1"/>
</dbReference>
<dbReference type="InterPro" id="IPR011055">
    <property type="entry name" value="Dup_hybrid_motif"/>
</dbReference>
<dbReference type="Gene3D" id="2.70.70.10">
    <property type="entry name" value="Glucose Permease (Domain IIA)"/>
    <property type="match status" value="1"/>
</dbReference>
<evidence type="ECO:0000313" key="6">
    <source>
        <dbReference type="Proteomes" id="UP000823636"/>
    </source>
</evidence>
<dbReference type="EMBL" id="JADIMW010000076">
    <property type="protein sequence ID" value="MBO8438660.1"/>
    <property type="molecule type" value="Genomic_DNA"/>
</dbReference>
<proteinExistence type="predicted"/>
<sequence length="408" mass="47138">MTRHIIILLTIATCILSAYPQSSRMSDLKKQQKEAQQRVANTSKKLKAAQLSAKKSLSRLNQITAEITLQKKEINKINTEINKLQRQERDLSQKINTLETTLKEKKREYALAIQSIYRQNSGYETLIFLFSANTFSQTIRRIRYLKEFSAWRRTQAEEIKAQQEELVKKRTELAQLRKERKAALDKLQEEAEKLKKKEADQKVVVNNMKKNEKALRSELKRQKEQAAALDRKIEQLIAEEARKSNQKSDTERKPQSYGGYSMTKDEQVLAKSFEQNKGKLPMPLSGRYMIIGHFGRQQHSELKYVQVNNSGIIIKTLPGTEARSVFDGVVTKIFVVPGYNSSVIVRHGNYLTIYSNLSEVYVKVGSKVKTRQAIGRIYSDPEDNNSTLLHFQLWKETAKQNPELWLDK</sequence>
<feature type="compositionally biased region" description="Basic and acidic residues" evidence="3">
    <location>
        <begin position="240"/>
        <end position="254"/>
    </location>
</feature>
<feature type="domain" description="M23ase beta-sheet core" evidence="4">
    <location>
        <begin position="309"/>
        <end position="402"/>
    </location>
</feature>
<protein>
    <submittedName>
        <fullName evidence="5">Peptidoglycan DD-metalloendopeptidase family protein</fullName>
    </submittedName>
</protein>
<organism evidence="5 6">
    <name type="scientific">Candidatus Caccoplasma merdipullorum</name>
    <dbReference type="NCBI Taxonomy" id="2840718"/>
    <lineage>
        <taxon>Bacteria</taxon>
        <taxon>Pseudomonadati</taxon>
        <taxon>Bacteroidota</taxon>
        <taxon>Bacteroidia</taxon>
        <taxon>Bacteroidales</taxon>
        <taxon>Bacteroidaceae</taxon>
        <taxon>Bacteroidaceae incertae sedis</taxon>
        <taxon>Candidatus Caccoplasma</taxon>
    </lineage>
</organism>
<dbReference type="Proteomes" id="UP000823636">
    <property type="component" value="Unassembled WGS sequence"/>
</dbReference>
<keyword evidence="1" id="KW-0732">Signal</keyword>
<dbReference type="InterPro" id="IPR016047">
    <property type="entry name" value="M23ase_b-sheet_dom"/>
</dbReference>
<dbReference type="PANTHER" id="PTHR21666:SF289">
    <property type="entry name" value="L-ALA--D-GLU ENDOPEPTIDASE"/>
    <property type="match status" value="1"/>
</dbReference>
<evidence type="ECO:0000313" key="5">
    <source>
        <dbReference type="EMBL" id="MBO8438660.1"/>
    </source>
</evidence>